<dbReference type="InterPro" id="IPR000801">
    <property type="entry name" value="Esterase-like"/>
</dbReference>
<dbReference type="Pfam" id="PF00756">
    <property type="entry name" value="Esterase"/>
    <property type="match status" value="2"/>
</dbReference>
<organism evidence="1 2">
    <name type="scientific">Paenibacillus faecis</name>
    <dbReference type="NCBI Taxonomy" id="862114"/>
    <lineage>
        <taxon>Bacteria</taxon>
        <taxon>Bacillati</taxon>
        <taxon>Bacillota</taxon>
        <taxon>Bacilli</taxon>
        <taxon>Bacillales</taxon>
        <taxon>Paenibacillaceae</taxon>
        <taxon>Paenibacillus</taxon>
    </lineage>
</organism>
<dbReference type="OrthoDB" id="9784036at2"/>
<keyword evidence="2" id="KW-1185">Reference proteome</keyword>
<sequence>MRKFQQLKIGEREVLLYLPPSYEKTVRHYPVVYVHDGGFLFTSCLNYLEHLFLSGQLPELICVGVETACRNDEYTPWPAEALAPTSIGFGGMGRRYIDEIAEVLKPYIDRHYRTIPAADSTGMIGGSLGGLISWFAGYWRPDVFGKLGLLSPSFWYPGVLDFVRGSQGLDPNLRVYMSLGGLEGIYKQTVQKNMVYCGKEVYRLMVEQGFPQEQLTFAWDPDGTHDDLFMAQRFPEALQRLFHSTPGLLQPVKENSARYHIPGTEVWRMRADHTGREYRVFVAVPDAPPPEAGYPVLYSLDGNASFGSLAEAMRLQSRGPHGIPAALIVGIGYDSLEPLVTTERFRDYTVYAEDGELPERPGGTKWPETGGADEFLDFLERQLKPELGRRYRINRAKQTLFGHSLGGFVTLYAMMTRREAFQRYAAASPSVWWKNHVLYTLWEQAGETFPDAGEFSPEILLITGTEEKESMIRDARELMNRLTQSCPKLAVEYKEVEREGHVSVLPALISELLRFVTS</sequence>
<dbReference type="Proteomes" id="UP000325218">
    <property type="component" value="Unassembled WGS sequence"/>
</dbReference>
<dbReference type="PANTHER" id="PTHR48098">
    <property type="entry name" value="ENTEROCHELIN ESTERASE-RELATED"/>
    <property type="match status" value="1"/>
</dbReference>
<proteinExistence type="predicted"/>
<protein>
    <submittedName>
        <fullName evidence="1">Alpha/beta hydrolase</fullName>
    </submittedName>
</protein>
<dbReference type="InterPro" id="IPR029058">
    <property type="entry name" value="AB_hydrolase_fold"/>
</dbReference>
<dbReference type="PANTHER" id="PTHR48098:SF6">
    <property type="entry name" value="FERRI-BACILLIBACTIN ESTERASE BESA"/>
    <property type="match status" value="1"/>
</dbReference>
<keyword evidence="1" id="KW-0378">Hydrolase</keyword>
<dbReference type="EMBL" id="VSDO01000001">
    <property type="protein sequence ID" value="TYA15186.1"/>
    <property type="molecule type" value="Genomic_DNA"/>
</dbReference>
<dbReference type="AlphaFoldDB" id="A0A5D0CYZ7"/>
<dbReference type="GO" id="GO:0016787">
    <property type="term" value="F:hydrolase activity"/>
    <property type="evidence" value="ECO:0007669"/>
    <property type="project" value="UniProtKB-KW"/>
</dbReference>
<gene>
    <name evidence="1" type="ORF">FRY98_05925</name>
</gene>
<name>A0A5D0CYZ7_9BACL</name>
<dbReference type="InterPro" id="IPR050583">
    <property type="entry name" value="Mycobacterial_A85_antigen"/>
</dbReference>
<evidence type="ECO:0000313" key="2">
    <source>
        <dbReference type="Proteomes" id="UP000325218"/>
    </source>
</evidence>
<evidence type="ECO:0000313" key="1">
    <source>
        <dbReference type="EMBL" id="TYA15186.1"/>
    </source>
</evidence>
<dbReference type="RefSeq" id="WP_148450777.1">
    <property type="nucleotide sequence ID" value="NZ_VSDO01000001.1"/>
</dbReference>
<accession>A0A5D0CYZ7</accession>
<comment type="caution">
    <text evidence="1">The sequence shown here is derived from an EMBL/GenBank/DDBJ whole genome shotgun (WGS) entry which is preliminary data.</text>
</comment>
<dbReference type="Gene3D" id="3.40.50.1820">
    <property type="entry name" value="alpha/beta hydrolase"/>
    <property type="match status" value="2"/>
</dbReference>
<reference evidence="1 2" key="1">
    <citation type="submission" date="2019-08" db="EMBL/GenBank/DDBJ databases">
        <title>Genome sequencing of Paenibacillus faecis DSM 23593(T).</title>
        <authorList>
            <person name="Kook J.-K."/>
            <person name="Park S.-N."/>
            <person name="Lim Y.K."/>
        </authorList>
    </citation>
    <scope>NUCLEOTIDE SEQUENCE [LARGE SCALE GENOMIC DNA]</scope>
    <source>
        <strain evidence="1 2">DSM 23593</strain>
    </source>
</reference>
<dbReference type="SUPFAM" id="SSF53474">
    <property type="entry name" value="alpha/beta-Hydrolases"/>
    <property type="match status" value="2"/>
</dbReference>